<dbReference type="Proteomes" id="UP001232445">
    <property type="component" value="Unassembled WGS sequence"/>
</dbReference>
<evidence type="ECO:0000313" key="1">
    <source>
        <dbReference type="EMBL" id="MDQ0340247.1"/>
    </source>
</evidence>
<organism evidence="1 2">
    <name type="scientific">Caldalkalibacillus uzonensis</name>
    <dbReference type="NCBI Taxonomy" id="353224"/>
    <lineage>
        <taxon>Bacteria</taxon>
        <taxon>Bacillati</taxon>
        <taxon>Bacillota</taxon>
        <taxon>Bacilli</taxon>
        <taxon>Bacillales</taxon>
        <taxon>Bacillaceae</taxon>
        <taxon>Caldalkalibacillus</taxon>
    </lineage>
</organism>
<evidence type="ECO:0008006" key="3">
    <source>
        <dbReference type="Google" id="ProtNLM"/>
    </source>
</evidence>
<protein>
    <recommendedName>
        <fullName evidence="3">Phage protein</fullName>
    </recommendedName>
</protein>
<gene>
    <name evidence="1" type="ORF">J2S00_003052</name>
</gene>
<sequence length="234" mass="26635">MIKEALEYLVNMGNVTHEVDGWTYSTKQLHRVEWPTAKALEVYSLSGLVEYVKSKFDTNEKLMIHVVSPTEVRCFSALNSDCNRDHYVEAKAMLPDFSFGWWYDPEEFNIKLQSCFVENEDRNKMLKIVGNIKEEVVKTVGDDGVSQTVVAKTGVATVENVKVPNPVKLKPYRTFVDIAQPESEFIFRMKNGPLCALFEADGGAWKLEAMGDIQEYLENQLQQEIEEGKIVIIA</sequence>
<proteinExistence type="predicted"/>
<name>A0ABU0CXK4_9BACI</name>
<accession>A0ABU0CXK4</accession>
<dbReference type="EMBL" id="JAUSUQ010000012">
    <property type="protein sequence ID" value="MDQ0340247.1"/>
    <property type="molecule type" value="Genomic_DNA"/>
</dbReference>
<reference evidence="1 2" key="1">
    <citation type="submission" date="2023-07" db="EMBL/GenBank/DDBJ databases">
        <title>Genomic Encyclopedia of Type Strains, Phase IV (KMG-IV): sequencing the most valuable type-strain genomes for metagenomic binning, comparative biology and taxonomic classification.</title>
        <authorList>
            <person name="Goeker M."/>
        </authorList>
    </citation>
    <scope>NUCLEOTIDE SEQUENCE [LARGE SCALE GENOMIC DNA]</scope>
    <source>
        <strain evidence="1 2">DSM 17740</strain>
    </source>
</reference>
<keyword evidence="2" id="KW-1185">Reference proteome</keyword>
<evidence type="ECO:0000313" key="2">
    <source>
        <dbReference type="Proteomes" id="UP001232445"/>
    </source>
</evidence>
<comment type="caution">
    <text evidence="1">The sequence shown here is derived from an EMBL/GenBank/DDBJ whole genome shotgun (WGS) entry which is preliminary data.</text>
</comment>
<dbReference type="RefSeq" id="WP_307341533.1">
    <property type="nucleotide sequence ID" value="NZ_JAUSUQ010000012.1"/>
</dbReference>